<keyword evidence="3 6" id="KW-0238">DNA-binding</keyword>
<dbReference type="PROSITE" id="PS50995">
    <property type="entry name" value="HTH_MARR_2"/>
    <property type="match status" value="1"/>
</dbReference>
<evidence type="ECO:0000256" key="1">
    <source>
        <dbReference type="ARBA" id="ARBA00004496"/>
    </source>
</evidence>
<dbReference type="Gene3D" id="1.10.10.10">
    <property type="entry name" value="Winged helix-like DNA-binding domain superfamily/Winged helix DNA-binding domain"/>
    <property type="match status" value="1"/>
</dbReference>
<dbReference type="GO" id="GO:0003677">
    <property type="term" value="F:DNA binding"/>
    <property type="evidence" value="ECO:0007669"/>
    <property type="project" value="UniProtKB-KW"/>
</dbReference>
<evidence type="ECO:0000313" key="7">
    <source>
        <dbReference type="Proteomes" id="UP000537775"/>
    </source>
</evidence>
<dbReference type="GO" id="GO:0006950">
    <property type="term" value="P:response to stress"/>
    <property type="evidence" value="ECO:0007669"/>
    <property type="project" value="TreeGrafter"/>
</dbReference>
<dbReference type="SMART" id="SM00347">
    <property type="entry name" value="HTH_MARR"/>
    <property type="match status" value="1"/>
</dbReference>
<organism evidence="6 7">
    <name type="scientific">Microbacterium thalassium</name>
    <dbReference type="NCBI Taxonomy" id="362649"/>
    <lineage>
        <taxon>Bacteria</taxon>
        <taxon>Bacillati</taxon>
        <taxon>Actinomycetota</taxon>
        <taxon>Actinomycetes</taxon>
        <taxon>Micrococcales</taxon>
        <taxon>Microbacteriaceae</taxon>
        <taxon>Microbacterium</taxon>
    </lineage>
</organism>
<dbReference type="PANTHER" id="PTHR33164:SF5">
    <property type="entry name" value="ORGANIC HYDROPEROXIDE RESISTANCE TRANSCRIPTIONAL REGULATOR"/>
    <property type="match status" value="1"/>
</dbReference>
<dbReference type="PANTHER" id="PTHR33164">
    <property type="entry name" value="TRANSCRIPTIONAL REGULATOR, MARR FAMILY"/>
    <property type="match status" value="1"/>
</dbReference>
<dbReference type="SUPFAM" id="SSF46785">
    <property type="entry name" value="Winged helix' DNA-binding domain"/>
    <property type="match status" value="1"/>
</dbReference>
<protein>
    <submittedName>
        <fullName evidence="6">DNA-binding MarR family transcriptional regulator</fullName>
    </submittedName>
</protein>
<dbReference type="InterPro" id="IPR036388">
    <property type="entry name" value="WH-like_DNA-bd_sf"/>
</dbReference>
<comment type="subcellular location">
    <subcellularLocation>
        <location evidence="1">Cytoplasm</location>
    </subcellularLocation>
</comment>
<dbReference type="EMBL" id="JACHML010000001">
    <property type="protein sequence ID" value="MBB6391157.1"/>
    <property type="molecule type" value="Genomic_DNA"/>
</dbReference>
<dbReference type="RefSeq" id="WP_184750317.1">
    <property type="nucleotide sequence ID" value="NZ_BAAAJR010000010.1"/>
</dbReference>
<dbReference type="GO" id="GO:0005737">
    <property type="term" value="C:cytoplasm"/>
    <property type="evidence" value="ECO:0007669"/>
    <property type="project" value="UniProtKB-SubCell"/>
</dbReference>
<dbReference type="Proteomes" id="UP000537775">
    <property type="component" value="Unassembled WGS sequence"/>
</dbReference>
<evidence type="ECO:0000313" key="6">
    <source>
        <dbReference type="EMBL" id="MBB6391157.1"/>
    </source>
</evidence>
<dbReference type="InterPro" id="IPR039422">
    <property type="entry name" value="MarR/SlyA-like"/>
</dbReference>
<dbReference type="PROSITE" id="PS01117">
    <property type="entry name" value="HTH_MARR_1"/>
    <property type="match status" value="1"/>
</dbReference>
<keyword evidence="4" id="KW-0804">Transcription</keyword>
<evidence type="ECO:0000259" key="5">
    <source>
        <dbReference type="PROSITE" id="PS50995"/>
    </source>
</evidence>
<comment type="caution">
    <text evidence="6">The sequence shown here is derived from an EMBL/GenBank/DDBJ whole genome shotgun (WGS) entry which is preliminary data.</text>
</comment>
<accession>A0A7X0KUH3</accession>
<gene>
    <name evidence="6" type="ORF">HD594_001470</name>
</gene>
<dbReference type="AlphaFoldDB" id="A0A7X0KUH3"/>
<dbReference type="InterPro" id="IPR036390">
    <property type="entry name" value="WH_DNA-bd_sf"/>
</dbReference>
<evidence type="ECO:0000256" key="4">
    <source>
        <dbReference type="ARBA" id="ARBA00023163"/>
    </source>
</evidence>
<dbReference type="Pfam" id="PF01047">
    <property type="entry name" value="MarR"/>
    <property type="match status" value="1"/>
</dbReference>
<evidence type="ECO:0000256" key="3">
    <source>
        <dbReference type="ARBA" id="ARBA00023125"/>
    </source>
</evidence>
<proteinExistence type="predicted"/>
<reference evidence="6 7" key="1">
    <citation type="submission" date="2020-08" db="EMBL/GenBank/DDBJ databases">
        <title>Sequencing the genomes of 1000 actinobacteria strains.</title>
        <authorList>
            <person name="Klenk H.-P."/>
        </authorList>
    </citation>
    <scope>NUCLEOTIDE SEQUENCE [LARGE SCALE GENOMIC DNA]</scope>
    <source>
        <strain evidence="6 7">DSM 12511</strain>
    </source>
</reference>
<name>A0A7X0KUH3_9MICO</name>
<feature type="domain" description="HTH marR-type" evidence="5">
    <location>
        <begin position="10"/>
        <end position="140"/>
    </location>
</feature>
<sequence>MPTTQSATLESSVCFALYSSLQTTLGLYRELLAPWGLTYQQLLVLAIVWERGEVAPGVLADELCLDPSSVSGLLGRMERAGLVRREHDAADRRAVRVTPTERSLDIRAELGHLERCVTDAMQITRADAETLVASLHSLRTTVRAYDARGATAEALASRPIPSAPDTTED</sequence>
<evidence type="ECO:0000256" key="2">
    <source>
        <dbReference type="ARBA" id="ARBA00023015"/>
    </source>
</evidence>
<keyword evidence="7" id="KW-1185">Reference proteome</keyword>
<dbReference type="GO" id="GO:0003700">
    <property type="term" value="F:DNA-binding transcription factor activity"/>
    <property type="evidence" value="ECO:0007669"/>
    <property type="project" value="InterPro"/>
</dbReference>
<dbReference type="InterPro" id="IPR023187">
    <property type="entry name" value="Tscrpt_reg_MarR-type_CS"/>
</dbReference>
<keyword evidence="2" id="KW-0805">Transcription regulation</keyword>
<dbReference type="InterPro" id="IPR000835">
    <property type="entry name" value="HTH_MarR-typ"/>
</dbReference>